<evidence type="ECO:0000256" key="2">
    <source>
        <dbReference type="SAM" id="SignalP"/>
    </source>
</evidence>
<evidence type="ECO:0000313" key="5">
    <source>
        <dbReference type="EMBL" id="KAF7333338.1"/>
    </source>
</evidence>
<comment type="caution">
    <text evidence="5">The sequence shown here is derived from an EMBL/GenBank/DDBJ whole genome shotgun (WGS) entry which is preliminary data.</text>
</comment>
<keyword evidence="6" id="KW-1185">Reference proteome</keyword>
<feature type="transmembrane region" description="Helical" evidence="1">
    <location>
        <begin position="585"/>
        <end position="607"/>
    </location>
</feature>
<dbReference type="AlphaFoldDB" id="A0A8H6X2Y2"/>
<evidence type="ECO:0000256" key="1">
    <source>
        <dbReference type="SAM" id="Phobius"/>
    </source>
</evidence>
<gene>
    <name evidence="5" type="ORF">MVEN_02349100</name>
</gene>
<feature type="chain" id="PRO_5034509443" description="Peptidase A1 domain-containing protein" evidence="2">
    <location>
        <begin position="23"/>
        <end position="646"/>
    </location>
</feature>
<evidence type="ECO:0000259" key="3">
    <source>
        <dbReference type="Pfam" id="PF22974"/>
    </source>
</evidence>
<evidence type="ECO:0000259" key="4">
    <source>
        <dbReference type="Pfam" id="PF23865"/>
    </source>
</evidence>
<proteinExistence type="predicted"/>
<dbReference type="InterPro" id="IPR055647">
    <property type="entry name" value="DUF7223"/>
</dbReference>
<evidence type="ECO:0000313" key="6">
    <source>
        <dbReference type="Proteomes" id="UP000620124"/>
    </source>
</evidence>
<accession>A0A8H6X2Y2</accession>
<keyword evidence="1" id="KW-0472">Membrane</keyword>
<feature type="signal peptide" evidence="2">
    <location>
        <begin position="1"/>
        <end position="22"/>
    </location>
</feature>
<dbReference type="OrthoDB" id="5382170at2759"/>
<name>A0A8H6X2Y2_9AGAR</name>
<evidence type="ECO:0008006" key="7">
    <source>
        <dbReference type="Google" id="ProtNLM"/>
    </source>
</evidence>
<dbReference type="Pfam" id="PF22974">
    <property type="entry name" value="DUF7029"/>
    <property type="match status" value="1"/>
</dbReference>
<feature type="domain" description="DUF7223" evidence="4">
    <location>
        <begin position="238"/>
        <end position="433"/>
    </location>
</feature>
<dbReference type="EMBL" id="JACAZI010000029">
    <property type="protein sequence ID" value="KAF7333338.1"/>
    <property type="molecule type" value="Genomic_DNA"/>
</dbReference>
<dbReference type="Pfam" id="PF23865">
    <property type="entry name" value="DUF7223"/>
    <property type="match status" value="1"/>
</dbReference>
<feature type="domain" description="DUF7029" evidence="3">
    <location>
        <begin position="72"/>
        <end position="175"/>
    </location>
</feature>
<keyword evidence="1" id="KW-0812">Transmembrane</keyword>
<keyword evidence="1" id="KW-1133">Transmembrane helix</keyword>
<keyword evidence="2" id="KW-0732">Signal</keyword>
<protein>
    <recommendedName>
        <fullName evidence="7">Peptidase A1 domain-containing protein</fullName>
    </recommendedName>
</protein>
<sequence>MRSPFFVWTACIFVWTLLSVLAQSKPLLPYKNPTRTLPRSTWKREVVPKDVITLYYAPDGAQRPTSSLTFTAHQNVPVLLLEDLEVHLENIVCHTTLEDEDSVIEIVFASEDAYSVAAVTWSSLSQFILVTSHPACNPRDQRGAWLVSSVLREDLKNAISLEVHSIPLREIGSSFHISHVSDNVSAGWRSPSAPKLQSRNIDDIIPMNKTFDFAPRQQLLPVDASLVDSSINDPTPDPDGLQVFCVDCVSALDFSVGIEMDVSDSLSVTAAWINVTVNDFQHDINLEISLSESRTFNEVFDVLLVPVPDLGVSFHDVATIGFFWGGAIRTDLTISGAVNFTVGASASVRATATFVATNVDQSSATGWDESSFDIHPFRLNSGSFSVTAGISLSPFLDVTVAFGLSAGSSARLYLNTPHVSGTATIASSVNRECQPLGPNDFESFADALTFGAGLNISLEGNSSGALFPNDDKIILNKFLPFGDFPTPDKPECMVFAADNTADAASGGNAIAALLPAATGTLLAASAAIPTFNISGIESYYSAHGALPTNVNYSQMLLATAVPDDIKAAVERAAESPHKHHSHTGAIVGGIIGGVAAVVLLAIGVWYLRFRRRDNENVGEWFGGLPKTGPALTPGSQVDGKDYVSAK</sequence>
<dbReference type="Proteomes" id="UP000620124">
    <property type="component" value="Unassembled WGS sequence"/>
</dbReference>
<dbReference type="InterPro" id="IPR054293">
    <property type="entry name" value="DUF7029"/>
</dbReference>
<organism evidence="5 6">
    <name type="scientific">Mycena venus</name>
    <dbReference type="NCBI Taxonomy" id="2733690"/>
    <lineage>
        <taxon>Eukaryota</taxon>
        <taxon>Fungi</taxon>
        <taxon>Dikarya</taxon>
        <taxon>Basidiomycota</taxon>
        <taxon>Agaricomycotina</taxon>
        <taxon>Agaricomycetes</taxon>
        <taxon>Agaricomycetidae</taxon>
        <taxon>Agaricales</taxon>
        <taxon>Marasmiineae</taxon>
        <taxon>Mycenaceae</taxon>
        <taxon>Mycena</taxon>
    </lineage>
</organism>
<reference evidence="5" key="1">
    <citation type="submission" date="2020-05" db="EMBL/GenBank/DDBJ databases">
        <title>Mycena genomes resolve the evolution of fungal bioluminescence.</title>
        <authorList>
            <person name="Tsai I.J."/>
        </authorList>
    </citation>
    <scope>NUCLEOTIDE SEQUENCE</scope>
    <source>
        <strain evidence="5">CCC161011</strain>
    </source>
</reference>